<dbReference type="GO" id="GO:0003677">
    <property type="term" value="F:DNA binding"/>
    <property type="evidence" value="ECO:0007669"/>
    <property type="project" value="UniProtKB-KW"/>
</dbReference>
<gene>
    <name evidence="3" type="ORF">IAB94_01005</name>
</gene>
<dbReference type="CDD" id="cd00093">
    <property type="entry name" value="HTH_XRE"/>
    <property type="match status" value="1"/>
</dbReference>
<dbReference type="Pfam" id="PF01381">
    <property type="entry name" value="HTH_3"/>
    <property type="match status" value="1"/>
</dbReference>
<evidence type="ECO:0000313" key="3">
    <source>
        <dbReference type="EMBL" id="HIR66608.1"/>
    </source>
</evidence>
<dbReference type="EMBL" id="DVHK01000022">
    <property type="protein sequence ID" value="HIR66608.1"/>
    <property type="molecule type" value="Genomic_DNA"/>
</dbReference>
<name>A0A9D1J8M6_9FIRM</name>
<dbReference type="PROSITE" id="PS50943">
    <property type="entry name" value="HTH_CROC1"/>
    <property type="match status" value="1"/>
</dbReference>
<dbReference type="InterPro" id="IPR001387">
    <property type="entry name" value="Cro/C1-type_HTH"/>
</dbReference>
<reference evidence="3" key="1">
    <citation type="submission" date="2020-10" db="EMBL/GenBank/DDBJ databases">
        <authorList>
            <person name="Gilroy R."/>
        </authorList>
    </citation>
    <scope>NUCLEOTIDE SEQUENCE</scope>
    <source>
        <strain evidence="3">ChiW16-3235</strain>
    </source>
</reference>
<dbReference type="SUPFAM" id="SSF47413">
    <property type="entry name" value="lambda repressor-like DNA-binding domains"/>
    <property type="match status" value="1"/>
</dbReference>
<dbReference type="AlphaFoldDB" id="A0A9D1J8M6"/>
<dbReference type="PANTHER" id="PTHR46558">
    <property type="entry name" value="TRACRIPTIONAL REGULATORY PROTEIN-RELATED-RELATED"/>
    <property type="match status" value="1"/>
</dbReference>
<comment type="caution">
    <text evidence="3">The sequence shown here is derived from an EMBL/GenBank/DDBJ whole genome shotgun (WGS) entry which is preliminary data.</text>
</comment>
<sequence>MENIFGERLKELRREYGVGQVELAKSIGVSKGIISLWENGQREPTMSNLVSLAKYFGVSVDYLVGLTYL</sequence>
<evidence type="ECO:0000313" key="4">
    <source>
        <dbReference type="Proteomes" id="UP000823913"/>
    </source>
</evidence>
<accession>A0A9D1J8M6</accession>
<feature type="domain" description="HTH cro/C1-type" evidence="2">
    <location>
        <begin position="9"/>
        <end position="63"/>
    </location>
</feature>
<dbReference type="InterPro" id="IPR010982">
    <property type="entry name" value="Lambda_DNA-bd_dom_sf"/>
</dbReference>
<organism evidence="3 4">
    <name type="scientific">Candidatus Coproplasma avicola</name>
    <dbReference type="NCBI Taxonomy" id="2840744"/>
    <lineage>
        <taxon>Bacteria</taxon>
        <taxon>Bacillati</taxon>
        <taxon>Bacillota</taxon>
        <taxon>Clostridia</taxon>
        <taxon>Eubacteriales</taxon>
        <taxon>Candidatus Coproplasma</taxon>
    </lineage>
</organism>
<dbReference type="SMART" id="SM00530">
    <property type="entry name" value="HTH_XRE"/>
    <property type="match status" value="1"/>
</dbReference>
<evidence type="ECO:0000259" key="2">
    <source>
        <dbReference type="PROSITE" id="PS50943"/>
    </source>
</evidence>
<protein>
    <submittedName>
        <fullName evidence="3">Helix-turn-helix transcriptional regulator</fullName>
    </submittedName>
</protein>
<reference evidence="3" key="2">
    <citation type="journal article" date="2021" name="PeerJ">
        <title>Extensive microbial diversity within the chicken gut microbiome revealed by metagenomics and culture.</title>
        <authorList>
            <person name="Gilroy R."/>
            <person name="Ravi A."/>
            <person name="Getino M."/>
            <person name="Pursley I."/>
            <person name="Horton D.L."/>
            <person name="Alikhan N.F."/>
            <person name="Baker D."/>
            <person name="Gharbi K."/>
            <person name="Hall N."/>
            <person name="Watson M."/>
            <person name="Adriaenssens E.M."/>
            <person name="Foster-Nyarko E."/>
            <person name="Jarju S."/>
            <person name="Secka A."/>
            <person name="Antonio M."/>
            <person name="Oren A."/>
            <person name="Chaudhuri R.R."/>
            <person name="La Ragione R."/>
            <person name="Hildebrand F."/>
            <person name="Pallen M.J."/>
        </authorList>
    </citation>
    <scope>NUCLEOTIDE SEQUENCE</scope>
    <source>
        <strain evidence="3">ChiW16-3235</strain>
    </source>
</reference>
<evidence type="ECO:0000256" key="1">
    <source>
        <dbReference type="ARBA" id="ARBA00023125"/>
    </source>
</evidence>
<dbReference type="Proteomes" id="UP000823913">
    <property type="component" value="Unassembled WGS sequence"/>
</dbReference>
<dbReference type="Gene3D" id="1.10.260.40">
    <property type="entry name" value="lambda repressor-like DNA-binding domains"/>
    <property type="match status" value="1"/>
</dbReference>
<proteinExistence type="predicted"/>
<keyword evidence="1" id="KW-0238">DNA-binding</keyword>
<dbReference type="PANTHER" id="PTHR46558:SF11">
    <property type="entry name" value="HTH-TYPE TRANSCRIPTIONAL REGULATOR XRE"/>
    <property type="match status" value="1"/>
</dbReference>